<proteinExistence type="inferred from homology"/>
<gene>
    <name evidence="11" type="primary">fliR</name>
    <name evidence="11" type="ORF">ETU37_16670</name>
</gene>
<dbReference type="EMBL" id="SDPU01000029">
    <property type="protein sequence ID" value="RYU10529.1"/>
    <property type="molecule type" value="Genomic_DNA"/>
</dbReference>
<comment type="caution">
    <text evidence="11">The sequence shown here is derived from an EMBL/GenBank/DDBJ whole genome shotgun (WGS) entry which is preliminary data.</text>
</comment>
<keyword evidence="11" id="KW-0969">Cilium</keyword>
<dbReference type="PANTHER" id="PTHR30065:SF1">
    <property type="entry name" value="SURFACE PRESENTATION OF ANTIGENS PROTEIN SPAR"/>
    <property type="match status" value="1"/>
</dbReference>
<feature type="transmembrane region" description="Helical" evidence="10">
    <location>
        <begin position="126"/>
        <end position="149"/>
    </location>
</feature>
<evidence type="ECO:0000256" key="5">
    <source>
        <dbReference type="ARBA" id="ARBA00022692"/>
    </source>
</evidence>
<evidence type="ECO:0000256" key="8">
    <source>
        <dbReference type="ARBA" id="ARBA00023143"/>
    </source>
</evidence>
<organism evidence="11 12">
    <name type="scientific">Nocardioides iriomotensis</name>
    <dbReference type="NCBI Taxonomy" id="715784"/>
    <lineage>
        <taxon>Bacteria</taxon>
        <taxon>Bacillati</taxon>
        <taxon>Actinomycetota</taxon>
        <taxon>Actinomycetes</taxon>
        <taxon>Propionibacteriales</taxon>
        <taxon>Nocardioidaceae</taxon>
        <taxon>Nocardioides</taxon>
    </lineage>
</organism>
<keyword evidence="8 10" id="KW-0975">Bacterial flagellum</keyword>
<dbReference type="OrthoDB" id="9807748at2"/>
<feature type="transmembrane region" description="Helical" evidence="10">
    <location>
        <begin position="68"/>
        <end position="90"/>
    </location>
</feature>
<dbReference type="RefSeq" id="WP_129988484.1">
    <property type="nucleotide sequence ID" value="NZ_SDPU01000029.1"/>
</dbReference>
<keyword evidence="7 10" id="KW-0472">Membrane</keyword>
<evidence type="ECO:0000256" key="7">
    <source>
        <dbReference type="ARBA" id="ARBA00023136"/>
    </source>
</evidence>
<name>A0A4Q5IZK2_9ACTN</name>
<keyword evidence="5 10" id="KW-0812">Transmembrane</keyword>
<dbReference type="PRINTS" id="PR00953">
    <property type="entry name" value="TYPE3IMRPROT"/>
</dbReference>
<feature type="transmembrane region" description="Helical" evidence="10">
    <location>
        <begin position="12"/>
        <end position="30"/>
    </location>
</feature>
<dbReference type="InterPro" id="IPR006303">
    <property type="entry name" value="FliR"/>
</dbReference>
<dbReference type="AlphaFoldDB" id="A0A4Q5IZK2"/>
<evidence type="ECO:0000256" key="4">
    <source>
        <dbReference type="ARBA" id="ARBA00022475"/>
    </source>
</evidence>
<dbReference type="Proteomes" id="UP000291189">
    <property type="component" value="Unassembled WGS sequence"/>
</dbReference>
<comment type="similarity">
    <text evidence="2 10">Belongs to the FliR/MopE/SpaR family.</text>
</comment>
<evidence type="ECO:0000313" key="12">
    <source>
        <dbReference type="Proteomes" id="UP000291189"/>
    </source>
</evidence>
<keyword evidence="12" id="KW-1185">Reference proteome</keyword>
<dbReference type="GO" id="GO:0044780">
    <property type="term" value="P:bacterial-type flagellum assembly"/>
    <property type="evidence" value="ECO:0007669"/>
    <property type="project" value="UniProtKB-UniRule"/>
</dbReference>
<sequence>MVLQIEGVTVLTYVMASLRIVAWLVIVPPFSTRAVPVMAKTLLALGLALAVAPQLHQADTLSADAGTLIVVAVQEVMIGATMGFVTYVMFAAVQAAGDLIDTFGGFSLAAAFDPLNQTFNSIHGKLFSMLATMLLFASNAHLLVIGGLLKTFEYLPVGSTWQPDNAIEVVTTAFGVFFTSAVQIALPLIAVLFVADLGLALLTKVAPQLNAIGIMFPAKIGLTLLVVGMSFAVLPDALTRLVESISDATKALGITS</sequence>
<dbReference type="PANTHER" id="PTHR30065">
    <property type="entry name" value="FLAGELLAR BIOSYNTHETIC PROTEIN FLIR"/>
    <property type="match status" value="1"/>
</dbReference>
<keyword evidence="11" id="KW-0282">Flagellum</keyword>
<evidence type="ECO:0000256" key="3">
    <source>
        <dbReference type="ARBA" id="ARBA00021717"/>
    </source>
</evidence>
<feature type="transmembrane region" description="Helical" evidence="10">
    <location>
        <begin position="169"/>
        <end position="202"/>
    </location>
</feature>
<dbReference type="NCBIfam" id="TIGR01400">
    <property type="entry name" value="fliR"/>
    <property type="match status" value="1"/>
</dbReference>
<comment type="subcellular location">
    <subcellularLocation>
        <location evidence="10">Cell membrane</location>
        <topology evidence="10">Multi-pass membrane protein</topology>
    </subcellularLocation>
    <subcellularLocation>
        <location evidence="10">Bacterial flagellum basal body</location>
    </subcellularLocation>
</comment>
<evidence type="ECO:0000313" key="11">
    <source>
        <dbReference type="EMBL" id="RYU10529.1"/>
    </source>
</evidence>
<dbReference type="GO" id="GO:0006605">
    <property type="term" value="P:protein targeting"/>
    <property type="evidence" value="ECO:0007669"/>
    <property type="project" value="UniProtKB-UniRule"/>
</dbReference>
<dbReference type="GO" id="GO:0009425">
    <property type="term" value="C:bacterial-type flagellum basal body"/>
    <property type="evidence" value="ECO:0007669"/>
    <property type="project" value="UniProtKB-SubCell"/>
</dbReference>
<keyword evidence="6 10" id="KW-1133">Transmembrane helix</keyword>
<feature type="transmembrane region" description="Helical" evidence="10">
    <location>
        <begin position="214"/>
        <end position="234"/>
    </location>
</feature>
<dbReference type="InterPro" id="IPR002010">
    <property type="entry name" value="T3SS_IM_R"/>
</dbReference>
<protein>
    <recommendedName>
        <fullName evidence="3 9">Flagellar biosynthetic protein FliR</fullName>
    </recommendedName>
</protein>
<reference evidence="11 12" key="1">
    <citation type="submission" date="2019-01" db="EMBL/GenBank/DDBJ databases">
        <title>Nocardioides guangzhouensis sp. nov., an actinobacterium isolated from soil.</title>
        <authorList>
            <person name="Fu Y."/>
            <person name="Cai Y."/>
            <person name="Lin Z."/>
            <person name="Chen P."/>
        </authorList>
    </citation>
    <scope>NUCLEOTIDE SEQUENCE [LARGE SCALE GENOMIC DNA]</scope>
    <source>
        <strain evidence="11 12">NBRC 105384</strain>
    </source>
</reference>
<keyword evidence="11" id="KW-0966">Cell projection</keyword>
<dbReference type="GO" id="GO:0005886">
    <property type="term" value="C:plasma membrane"/>
    <property type="evidence" value="ECO:0007669"/>
    <property type="project" value="UniProtKB-SubCell"/>
</dbReference>
<accession>A0A4Q5IZK2</accession>
<evidence type="ECO:0000256" key="10">
    <source>
        <dbReference type="RuleBase" id="RU362071"/>
    </source>
</evidence>
<evidence type="ECO:0000256" key="9">
    <source>
        <dbReference type="NCBIfam" id="TIGR01400"/>
    </source>
</evidence>
<feature type="transmembrane region" description="Helical" evidence="10">
    <location>
        <begin position="37"/>
        <end position="56"/>
    </location>
</feature>
<keyword evidence="4 10" id="KW-1003">Cell membrane</keyword>
<evidence type="ECO:0000256" key="6">
    <source>
        <dbReference type="ARBA" id="ARBA00022989"/>
    </source>
</evidence>
<comment type="function">
    <text evidence="1 10">Role in flagellar biosynthesis.</text>
</comment>
<evidence type="ECO:0000256" key="2">
    <source>
        <dbReference type="ARBA" id="ARBA00009772"/>
    </source>
</evidence>
<evidence type="ECO:0000256" key="1">
    <source>
        <dbReference type="ARBA" id="ARBA00002578"/>
    </source>
</evidence>
<dbReference type="Pfam" id="PF01311">
    <property type="entry name" value="Bac_export_1"/>
    <property type="match status" value="1"/>
</dbReference>